<keyword evidence="6" id="KW-1185">Reference proteome</keyword>
<proteinExistence type="predicted"/>
<keyword evidence="2" id="KW-0564">Palmitate</keyword>
<feature type="non-terminal residue" evidence="5">
    <location>
        <position position="128"/>
    </location>
</feature>
<organism evidence="5 6">
    <name type="scientific">Scytalidium lignicola</name>
    <name type="common">Hyphomycete</name>
    <dbReference type="NCBI Taxonomy" id="5539"/>
    <lineage>
        <taxon>Eukaryota</taxon>
        <taxon>Fungi</taxon>
        <taxon>Dikarya</taxon>
        <taxon>Ascomycota</taxon>
        <taxon>Pezizomycotina</taxon>
        <taxon>Leotiomycetes</taxon>
        <taxon>Leotiomycetes incertae sedis</taxon>
        <taxon>Scytalidium</taxon>
    </lineage>
</organism>
<dbReference type="OMA" id="CGKQSKD"/>
<name>A0A3E2HRE3_SCYLI</name>
<protein>
    <submittedName>
        <fullName evidence="5">Uncharacterized protein</fullName>
    </submittedName>
</protein>
<evidence type="ECO:0000313" key="5">
    <source>
        <dbReference type="EMBL" id="RFU35934.1"/>
    </source>
</evidence>
<dbReference type="EMBL" id="NCSJ02000003">
    <property type="protein sequence ID" value="RFU35934.1"/>
    <property type="molecule type" value="Genomic_DNA"/>
</dbReference>
<evidence type="ECO:0000313" key="6">
    <source>
        <dbReference type="Proteomes" id="UP000258309"/>
    </source>
</evidence>
<dbReference type="Pfam" id="PF15811">
    <property type="entry name" value="SVIP"/>
    <property type="match status" value="1"/>
</dbReference>
<evidence type="ECO:0000256" key="1">
    <source>
        <dbReference type="ARBA" id="ARBA00022707"/>
    </source>
</evidence>
<dbReference type="Proteomes" id="UP000258309">
    <property type="component" value="Unassembled WGS sequence"/>
</dbReference>
<evidence type="ECO:0000256" key="2">
    <source>
        <dbReference type="ARBA" id="ARBA00023139"/>
    </source>
</evidence>
<gene>
    <name evidence="5" type="ORF">B7463_g334</name>
</gene>
<sequence>MGNLCGKQSDDPFAQPGRTLDSAPPPSNNRTSSLPRKVVGGPPRTLGGSSSGTTSSGTGDVTTAEARRKAAAAAEARAKSATSKPKGKLGSQLQDQKKQTRRDTLNEASNDERRTRDADATAQAIAYD</sequence>
<dbReference type="AlphaFoldDB" id="A0A3E2HRE3"/>
<feature type="non-terminal residue" evidence="5">
    <location>
        <position position="1"/>
    </location>
</feature>
<evidence type="ECO:0000256" key="4">
    <source>
        <dbReference type="SAM" id="MobiDB-lite"/>
    </source>
</evidence>
<keyword evidence="3" id="KW-0449">Lipoprotein</keyword>
<evidence type="ECO:0000256" key="3">
    <source>
        <dbReference type="ARBA" id="ARBA00023288"/>
    </source>
</evidence>
<accession>A0A3E2HRE3</accession>
<keyword evidence="1" id="KW-0519">Myristate</keyword>
<feature type="region of interest" description="Disordered" evidence="4">
    <location>
        <begin position="1"/>
        <end position="128"/>
    </location>
</feature>
<feature type="compositionally biased region" description="Basic and acidic residues" evidence="4">
    <location>
        <begin position="95"/>
        <end position="119"/>
    </location>
</feature>
<dbReference type="OrthoDB" id="5415072at2759"/>
<dbReference type="InterPro" id="IPR031632">
    <property type="entry name" value="SVIP"/>
</dbReference>
<comment type="caution">
    <text evidence="5">The sequence shown here is derived from an EMBL/GenBank/DDBJ whole genome shotgun (WGS) entry which is preliminary data.</text>
</comment>
<reference evidence="5 6" key="1">
    <citation type="submission" date="2018-05" db="EMBL/GenBank/DDBJ databases">
        <title>Draft genome sequence of Scytalidium lignicola DSM 105466, a ubiquitous saprotrophic fungus.</title>
        <authorList>
            <person name="Buettner E."/>
            <person name="Gebauer A.M."/>
            <person name="Hofrichter M."/>
            <person name="Liers C."/>
            <person name="Kellner H."/>
        </authorList>
    </citation>
    <scope>NUCLEOTIDE SEQUENCE [LARGE SCALE GENOMIC DNA]</scope>
    <source>
        <strain evidence="5 6">DSM 105466</strain>
    </source>
</reference>
<feature type="compositionally biased region" description="Low complexity" evidence="4">
    <location>
        <begin position="47"/>
        <end position="64"/>
    </location>
</feature>
<feature type="compositionally biased region" description="Low complexity" evidence="4">
    <location>
        <begin position="71"/>
        <end position="84"/>
    </location>
</feature>